<dbReference type="InterPro" id="IPR027417">
    <property type="entry name" value="P-loop_NTPase"/>
</dbReference>
<dbReference type="Gene3D" id="3.40.50.300">
    <property type="entry name" value="P-loop containing nucleotide triphosphate hydrolases"/>
    <property type="match status" value="1"/>
</dbReference>
<dbReference type="PROSITE" id="PS00688">
    <property type="entry name" value="SIGMA54_INTERACT_3"/>
    <property type="match status" value="1"/>
</dbReference>
<dbReference type="AlphaFoldDB" id="A0A931CWD6"/>
<dbReference type="InterPro" id="IPR025944">
    <property type="entry name" value="Sigma_54_int_dom_CS"/>
</dbReference>
<comment type="subcellular location">
    <subcellularLocation>
        <location evidence="1">Cytoplasm</location>
    </subcellularLocation>
</comment>
<dbReference type="GO" id="GO:0000160">
    <property type="term" value="P:phosphorelay signal transduction system"/>
    <property type="evidence" value="ECO:0007669"/>
    <property type="project" value="UniProtKB-KW"/>
</dbReference>
<dbReference type="InterPro" id="IPR011006">
    <property type="entry name" value="CheY-like_superfamily"/>
</dbReference>
<feature type="domain" description="Response regulatory" evidence="13">
    <location>
        <begin position="6"/>
        <end position="120"/>
    </location>
</feature>
<dbReference type="PROSITE" id="PS50045">
    <property type="entry name" value="SIGMA54_INTERACT_4"/>
    <property type="match status" value="1"/>
</dbReference>
<dbReference type="PROSITE" id="PS00675">
    <property type="entry name" value="SIGMA54_INTERACT_1"/>
    <property type="match status" value="1"/>
</dbReference>
<evidence type="ECO:0000256" key="11">
    <source>
        <dbReference type="PROSITE-ProRule" id="PRU00169"/>
    </source>
</evidence>
<keyword evidence="3 11" id="KW-0597">Phosphoprotein</keyword>
<gene>
    <name evidence="14" type="ORF">H0S81_01750</name>
</gene>
<dbReference type="PANTHER" id="PTHR32071:SF113">
    <property type="entry name" value="ALGINATE BIOSYNTHESIS TRANSCRIPTIONAL REGULATORY PROTEIN ALGB"/>
    <property type="match status" value="1"/>
</dbReference>
<keyword evidence="5" id="KW-0067">ATP-binding</keyword>
<evidence type="ECO:0000256" key="8">
    <source>
        <dbReference type="ARBA" id="ARBA00023125"/>
    </source>
</evidence>
<dbReference type="SUPFAM" id="SSF52172">
    <property type="entry name" value="CheY-like"/>
    <property type="match status" value="1"/>
</dbReference>
<evidence type="ECO:0000256" key="10">
    <source>
        <dbReference type="ARBA" id="ARBA00023163"/>
    </source>
</evidence>
<dbReference type="Pfam" id="PF00158">
    <property type="entry name" value="Sigma54_activat"/>
    <property type="match status" value="1"/>
</dbReference>
<evidence type="ECO:0000256" key="2">
    <source>
        <dbReference type="ARBA" id="ARBA00022490"/>
    </source>
</evidence>
<dbReference type="GO" id="GO:0005524">
    <property type="term" value="F:ATP binding"/>
    <property type="evidence" value="ECO:0007669"/>
    <property type="project" value="UniProtKB-KW"/>
</dbReference>
<dbReference type="Pfam" id="PF02954">
    <property type="entry name" value="HTH_8"/>
    <property type="match status" value="1"/>
</dbReference>
<evidence type="ECO:0000256" key="5">
    <source>
        <dbReference type="ARBA" id="ARBA00022840"/>
    </source>
</evidence>
<evidence type="ECO:0000256" key="6">
    <source>
        <dbReference type="ARBA" id="ARBA00023012"/>
    </source>
</evidence>
<keyword evidence="8" id="KW-0238">DNA-binding</keyword>
<dbReference type="PROSITE" id="PS50110">
    <property type="entry name" value="RESPONSE_REGULATORY"/>
    <property type="match status" value="1"/>
</dbReference>
<dbReference type="Pfam" id="PF25601">
    <property type="entry name" value="AAA_lid_14"/>
    <property type="match status" value="1"/>
</dbReference>
<comment type="caution">
    <text evidence="14">The sequence shown here is derived from an EMBL/GenBank/DDBJ whole genome shotgun (WGS) entry which is preliminary data.</text>
</comment>
<dbReference type="GO" id="GO:0043565">
    <property type="term" value="F:sequence-specific DNA binding"/>
    <property type="evidence" value="ECO:0007669"/>
    <property type="project" value="InterPro"/>
</dbReference>
<dbReference type="SUPFAM" id="SSF46689">
    <property type="entry name" value="Homeodomain-like"/>
    <property type="match status" value="1"/>
</dbReference>
<keyword evidence="10" id="KW-0804">Transcription</keyword>
<dbReference type="PANTHER" id="PTHR32071">
    <property type="entry name" value="TRANSCRIPTIONAL REGULATORY PROTEIN"/>
    <property type="match status" value="1"/>
</dbReference>
<accession>A0A931CWD6</accession>
<organism evidence="14 15">
    <name type="scientific">Desulfotignum balticum</name>
    <dbReference type="NCBI Taxonomy" id="115781"/>
    <lineage>
        <taxon>Bacteria</taxon>
        <taxon>Pseudomonadati</taxon>
        <taxon>Thermodesulfobacteriota</taxon>
        <taxon>Desulfobacteria</taxon>
        <taxon>Desulfobacterales</taxon>
        <taxon>Desulfobacteraceae</taxon>
        <taxon>Desulfotignum</taxon>
    </lineage>
</organism>
<dbReference type="EMBL" id="JACCQK010000070">
    <property type="protein sequence ID" value="MBG0778641.1"/>
    <property type="molecule type" value="Genomic_DNA"/>
</dbReference>
<evidence type="ECO:0000313" key="15">
    <source>
        <dbReference type="Proteomes" id="UP000706172"/>
    </source>
</evidence>
<dbReference type="Proteomes" id="UP000706172">
    <property type="component" value="Unassembled WGS sequence"/>
</dbReference>
<evidence type="ECO:0000256" key="7">
    <source>
        <dbReference type="ARBA" id="ARBA00023015"/>
    </source>
</evidence>
<dbReference type="FunFam" id="3.40.50.300:FF:000006">
    <property type="entry name" value="DNA-binding transcriptional regulator NtrC"/>
    <property type="match status" value="1"/>
</dbReference>
<evidence type="ECO:0000313" key="14">
    <source>
        <dbReference type="EMBL" id="MBG0778641.1"/>
    </source>
</evidence>
<feature type="modified residue" description="4-aspartylphosphate" evidence="11">
    <location>
        <position position="55"/>
    </location>
</feature>
<reference evidence="14" key="1">
    <citation type="submission" date="2020-07" db="EMBL/GenBank/DDBJ databases">
        <title>Severe corrosion of carbon steel in oil field produced water can be linked to methanogenic archaea containing a special type of NiFe hydrogenase.</title>
        <authorList>
            <person name="Lahme S."/>
            <person name="Mand J."/>
            <person name="Longwell J."/>
            <person name="Smith R."/>
            <person name="Enning D."/>
        </authorList>
    </citation>
    <scope>NUCLEOTIDE SEQUENCE</scope>
    <source>
        <strain evidence="14">MIC098Bin6</strain>
    </source>
</reference>
<evidence type="ECO:0000256" key="9">
    <source>
        <dbReference type="ARBA" id="ARBA00023159"/>
    </source>
</evidence>
<keyword evidence="6" id="KW-0902">Two-component regulatory system</keyword>
<evidence type="ECO:0000259" key="13">
    <source>
        <dbReference type="PROSITE" id="PS50110"/>
    </source>
</evidence>
<evidence type="ECO:0000256" key="4">
    <source>
        <dbReference type="ARBA" id="ARBA00022741"/>
    </source>
</evidence>
<evidence type="ECO:0000256" key="1">
    <source>
        <dbReference type="ARBA" id="ARBA00004496"/>
    </source>
</evidence>
<dbReference type="InterPro" id="IPR002078">
    <property type="entry name" value="Sigma_54_int"/>
</dbReference>
<dbReference type="GO" id="GO:0005737">
    <property type="term" value="C:cytoplasm"/>
    <property type="evidence" value="ECO:0007669"/>
    <property type="project" value="UniProtKB-SubCell"/>
</dbReference>
<dbReference type="FunFam" id="1.10.8.60:FF:000014">
    <property type="entry name" value="DNA-binding transcriptional regulator NtrC"/>
    <property type="match status" value="1"/>
</dbReference>
<dbReference type="InterPro" id="IPR001789">
    <property type="entry name" value="Sig_transdc_resp-reg_receiver"/>
</dbReference>
<protein>
    <submittedName>
        <fullName evidence="14">Sigma-54-dependent Fis family transcriptional regulator</fullName>
    </submittedName>
</protein>
<sequence>MDSKIRIMIVDDEMIVRQSLLTWFKKYGHEVDTAASGMEALKKLEQKPFQVMFVDIKMPGMDGLELLEKVKQDDPGIMVVIITAYGSIESAVKAMRTGASDYLLKPFKPDQLSLVMERILCQQKITQEYQYLKGHLEQITRFDNIIGQSSPMKQLYAMIPEVAQSDASVLITGETGTGKELVARAIHAKSLRAELPFVAINCGALPDTLMESELFGHKKGAFTGATHARKGFLEIVSGGTLFLDEIGDISPKMQVDLLRVLEDKQVFSVGSETPVAVDFRLVSATRHHLEDRIRKEAFREDFYYRINVIKIRLPSLRERKDDIALLARHFMEKYSHETTKTVDRITQDAVRLLTSYDWPGNVRELENAVERAVVLSKSRTLAAGDFSFLQPARTAGPRAQTLKAVQKEHILRVLDEQDWHITRSAEILGINRATLHKIIKRDQLKKDR</sequence>
<keyword evidence="2" id="KW-0963">Cytoplasm</keyword>
<name>A0A931CWD6_9BACT</name>
<dbReference type="CDD" id="cd17536">
    <property type="entry name" value="REC_YesN-like"/>
    <property type="match status" value="1"/>
</dbReference>
<dbReference type="CDD" id="cd00009">
    <property type="entry name" value="AAA"/>
    <property type="match status" value="1"/>
</dbReference>
<dbReference type="Gene3D" id="3.40.50.2300">
    <property type="match status" value="1"/>
</dbReference>
<keyword evidence="4" id="KW-0547">Nucleotide-binding</keyword>
<dbReference type="InterPro" id="IPR058031">
    <property type="entry name" value="AAA_lid_NorR"/>
</dbReference>
<dbReference type="InterPro" id="IPR002197">
    <property type="entry name" value="HTH_Fis"/>
</dbReference>
<proteinExistence type="predicted"/>
<dbReference type="FunFam" id="3.40.50.2300:FF:000018">
    <property type="entry name" value="DNA-binding transcriptional regulator NtrC"/>
    <property type="match status" value="1"/>
</dbReference>
<dbReference type="InterPro" id="IPR009057">
    <property type="entry name" value="Homeodomain-like_sf"/>
</dbReference>
<dbReference type="SUPFAM" id="SSF52540">
    <property type="entry name" value="P-loop containing nucleoside triphosphate hydrolases"/>
    <property type="match status" value="1"/>
</dbReference>
<dbReference type="Gene3D" id="1.10.10.60">
    <property type="entry name" value="Homeodomain-like"/>
    <property type="match status" value="1"/>
</dbReference>
<dbReference type="Pfam" id="PF00072">
    <property type="entry name" value="Response_reg"/>
    <property type="match status" value="1"/>
</dbReference>
<keyword evidence="9" id="KW-0010">Activator</keyword>
<dbReference type="InterPro" id="IPR003593">
    <property type="entry name" value="AAA+_ATPase"/>
</dbReference>
<keyword evidence="7" id="KW-0805">Transcription regulation</keyword>
<evidence type="ECO:0000256" key="3">
    <source>
        <dbReference type="ARBA" id="ARBA00022553"/>
    </source>
</evidence>
<dbReference type="SMART" id="SM00448">
    <property type="entry name" value="REC"/>
    <property type="match status" value="1"/>
</dbReference>
<dbReference type="InterPro" id="IPR025662">
    <property type="entry name" value="Sigma_54_int_dom_ATP-bd_1"/>
</dbReference>
<feature type="domain" description="Sigma-54 factor interaction" evidence="12">
    <location>
        <begin position="145"/>
        <end position="374"/>
    </location>
</feature>
<dbReference type="Gene3D" id="1.10.8.60">
    <property type="match status" value="1"/>
</dbReference>
<evidence type="ECO:0000259" key="12">
    <source>
        <dbReference type="PROSITE" id="PS50045"/>
    </source>
</evidence>
<dbReference type="GO" id="GO:0006355">
    <property type="term" value="P:regulation of DNA-templated transcription"/>
    <property type="evidence" value="ECO:0007669"/>
    <property type="project" value="InterPro"/>
</dbReference>
<dbReference type="SMART" id="SM00382">
    <property type="entry name" value="AAA"/>
    <property type="match status" value="1"/>
</dbReference>